<feature type="domain" description="Oxidoreductase molybdopterin-binding" evidence="2">
    <location>
        <begin position="65"/>
        <end position="164"/>
    </location>
</feature>
<evidence type="ECO:0000259" key="2">
    <source>
        <dbReference type="Pfam" id="PF00174"/>
    </source>
</evidence>
<organism evidence="3 4">
    <name type="scientific">Pedobacter cryoconitis</name>
    <dbReference type="NCBI Taxonomy" id="188932"/>
    <lineage>
        <taxon>Bacteria</taxon>
        <taxon>Pseudomonadati</taxon>
        <taxon>Bacteroidota</taxon>
        <taxon>Sphingobacteriia</taxon>
        <taxon>Sphingobacteriales</taxon>
        <taxon>Sphingobacteriaceae</taxon>
        <taxon>Pedobacter</taxon>
    </lineage>
</organism>
<feature type="signal peptide" evidence="1">
    <location>
        <begin position="1"/>
        <end position="22"/>
    </location>
</feature>
<dbReference type="Gene3D" id="3.90.420.10">
    <property type="entry name" value="Oxidoreductase, molybdopterin-binding domain"/>
    <property type="match status" value="1"/>
</dbReference>
<comment type="caution">
    <text evidence="3">The sequence shown here is derived from an EMBL/GenBank/DDBJ whole genome shotgun (WGS) entry which is preliminary data.</text>
</comment>
<proteinExistence type="predicted"/>
<name>A0A7X0J1C3_9SPHI</name>
<protein>
    <submittedName>
        <fullName evidence="3">DMSO/TMAO reductase YedYZ molybdopterin-dependent catalytic subunit</fullName>
    </submittedName>
</protein>
<dbReference type="Proteomes" id="UP000521017">
    <property type="component" value="Unassembled WGS sequence"/>
</dbReference>
<sequence>MKKGLLLFLLTFNLTMVPVLMKAQTVLNDAVVKVEGGANTPLIITHDVLKTFPRAVVNRKDKDGNNHLYTGAALSDILAKAGTTLGKELKGANLTKCLLVEAIDGYQVTFAFAELDKAFTDRIIILADEMDGKPLPVADGPYRVVVEGEKKPARCIKQVTGMSIKSIVK</sequence>
<dbReference type="AlphaFoldDB" id="A0A7X0J1C3"/>
<dbReference type="SUPFAM" id="SSF56524">
    <property type="entry name" value="Oxidoreductase molybdopterin-binding domain"/>
    <property type="match status" value="1"/>
</dbReference>
<dbReference type="Pfam" id="PF00174">
    <property type="entry name" value="Oxidored_molyb"/>
    <property type="match status" value="1"/>
</dbReference>
<dbReference type="RefSeq" id="WP_184624021.1">
    <property type="nucleotide sequence ID" value="NZ_JACHCC010000003.1"/>
</dbReference>
<evidence type="ECO:0000313" key="3">
    <source>
        <dbReference type="EMBL" id="MBB6499289.1"/>
    </source>
</evidence>
<evidence type="ECO:0000313" key="4">
    <source>
        <dbReference type="Proteomes" id="UP000521017"/>
    </source>
</evidence>
<feature type="chain" id="PRO_5030518231" evidence="1">
    <location>
        <begin position="23"/>
        <end position="169"/>
    </location>
</feature>
<evidence type="ECO:0000256" key="1">
    <source>
        <dbReference type="SAM" id="SignalP"/>
    </source>
</evidence>
<dbReference type="InterPro" id="IPR036374">
    <property type="entry name" value="OxRdtase_Mopterin-bd_sf"/>
</dbReference>
<keyword evidence="1" id="KW-0732">Signal</keyword>
<gene>
    <name evidence="3" type="ORF">HDF25_001430</name>
</gene>
<dbReference type="InterPro" id="IPR000572">
    <property type="entry name" value="OxRdtase_Mopterin-bd_dom"/>
</dbReference>
<reference evidence="3 4" key="1">
    <citation type="submission" date="2020-08" db="EMBL/GenBank/DDBJ databases">
        <title>Genomic Encyclopedia of Type Strains, Phase IV (KMG-V): Genome sequencing to study the core and pangenomes of soil and plant-associated prokaryotes.</title>
        <authorList>
            <person name="Whitman W."/>
        </authorList>
    </citation>
    <scope>NUCLEOTIDE SEQUENCE [LARGE SCALE GENOMIC DNA]</scope>
    <source>
        <strain evidence="3 4">M2T3</strain>
    </source>
</reference>
<dbReference type="EMBL" id="JACHCC010000003">
    <property type="protein sequence ID" value="MBB6499289.1"/>
    <property type="molecule type" value="Genomic_DNA"/>
</dbReference>
<accession>A0A7X0J1C3</accession>